<evidence type="ECO:0000313" key="9">
    <source>
        <dbReference type="Proteomes" id="UP000241769"/>
    </source>
</evidence>
<gene>
    <name evidence="8" type="ORF">PROFUN_09621</name>
</gene>
<dbReference type="AlphaFoldDB" id="A0A2P6MNW2"/>
<evidence type="ECO:0000256" key="4">
    <source>
        <dbReference type="ARBA" id="ARBA00023242"/>
    </source>
</evidence>
<dbReference type="GO" id="GO:0000978">
    <property type="term" value="F:RNA polymerase II cis-regulatory region sequence-specific DNA binding"/>
    <property type="evidence" value="ECO:0007669"/>
    <property type="project" value="TreeGrafter"/>
</dbReference>
<dbReference type="CDD" id="cd00086">
    <property type="entry name" value="homeodomain"/>
    <property type="match status" value="1"/>
</dbReference>
<dbReference type="InterPro" id="IPR051000">
    <property type="entry name" value="Homeobox_DNA-bind_prot"/>
</dbReference>
<dbReference type="GO" id="GO:0005634">
    <property type="term" value="C:nucleus"/>
    <property type="evidence" value="ECO:0007669"/>
    <property type="project" value="UniProtKB-SubCell"/>
</dbReference>
<dbReference type="SUPFAM" id="SSF46689">
    <property type="entry name" value="Homeodomain-like"/>
    <property type="match status" value="1"/>
</dbReference>
<evidence type="ECO:0000313" key="8">
    <source>
        <dbReference type="EMBL" id="PRP73391.1"/>
    </source>
</evidence>
<proteinExistence type="predicted"/>
<dbReference type="SMART" id="SM00389">
    <property type="entry name" value="HOX"/>
    <property type="match status" value="1"/>
</dbReference>
<dbReference type="PANTHER" id="PTHR24324:SF5">
    <property type="entry name" value="HEMATOPOIETICALLY-EXPRESSED HOMEOBOX PROTEIN HHEX"/>
    <property type="match status" value="1"/>
</dbReference>
<evidence type="ECO:0000256" key="3">
    <source>
        <dbReference type="ARBA" id="ARBA00023155"/>
    </source>
</evidence>
<keyword evidence="9" id="KW-1185">Reference proteome</keyword>
<evidence type="ECO:0000256" key="1">
    <source>
        <dbReference type="ARBA" id="ARBA00004123"/>
    </source>
</evidence>
<dbReference type="InterPro" id="IPR009057">
    <property type="entry name" value="Homeodomain-like_sf"/>
</dbReference>
<feature type="DNA-binding region" description="Homeobox" evidence="5">
    <location>
        <begin position="34"/>
        <end position="93"/>
    </location>
</feature>
<feature type="domain" description="Homeobox" evidence="7">
    <location>
        <begin position="32"/>
        <end position="92"/>
    </location>
</feature>
<dbReference type="Proteomes" id="UP000241769">
    <property type="component" value="Unassembled WGS sequence"/>
</dbReference>
<dbReference type="InParanoid" id="A0A2P6MNW2"/>
<keyword evidence="2 5" id="KW-0238">DNA-binding</keyword>
<evidence type="ECO:0000256" key="2">
    <source>
        <dbReference type="ARBA" id="ARBA00023125"/>
    </source>
</evidence>
<dbReference type="Gene3D" id="1.10.10.60">
    <property type="entry name" value="Homeodomain-like"/>
    <property type="match status" value="1"/>
</dbReference>
<dbReference type="EMBL" id="MDYQ01000613">
    <property type="protein sequence ID" value="PRP73391.1"/>
    <property type="molecule type" value="Genomic_DNA"/>
</dbReference>
<comment type="subcellular location">
    <subcellularLocation>
        <location evidence="1 5 6">Nucleus</location>
    </subcellularLocation>
</comment>
<dbReference type="OrthoDB" id="6159439at2759"/>
<accession>A0A2P6MNW2</accession>
<name>A0A2P6MNW2_9EUKA</name>
<sequence length="99" mass="12117">MDIERLLSPPTTQTTLYRTSNRNVFFFKPPANCKTDCRRVFDEEQQSQLLLEYEKDAYPSLDRRTRIAENINTTPRRVNVWFQNRRQRKEEKRDKLFLF</sequence>
<dbReference type="InterPro" id="IPR001356">
    <property type="entry name" value="HD"/>
</dbReference>
<dbReference type="Pfam" id="PF00046">
    <property type="entry name" value="Homeodomain"/>
    <property type="match status" value="1"/>
</dbReference>
<keyword evidence="3 5" id="KW-0371">Homeobox</keyword>
<dbReference type="PANTHER" id="PTHR24324">
    <property type="entry name" value="HOMEOBOX PROTEIN HHEX"/>
    <property type="match status" value="1"/>
</dbReference>
<evidence type="ECO:0000259" key="7">
    <source>
        <dbReference type="PROSITE" id="PS50071"/>
    </source>
</evidence>
<keyword evidence="4 5" id="KW-0539">Nucleus</keyword>
<evidence type="ECO:0000256" key="5">
    <source>
        <dbReference type="PROSITE-ProRule" id="PRU00108"/>
    </source>
</evidence>
<evidence type="ECO:0000256" key="6">
    <source>
        <dbReference type="RuleBase" id="RU000682"/>
    </source>
</evidence>
<dbReference type="GO" id="GO:0006357">
    <property type="term" value="P:regulation of transcription by RNA polymerase II"/>
    <property type="evidence" value="ECO:0007669"/>
    <property type="project" value="TreeGrafter"/>
</dbReference>
<protein>
    <submittedName>
        <fullName evidence="8">Homeobox protein NOBOX-like</fullName>
    </submittedName>
</protein>
<comment type="caution">
    <text evidence="8">The sequence shown here is derived from an EMBL/GenBank/DDBJ whole genome shotgun (WGS) entry which is preliminary data.</text>
</comment>
<reference evidence="8 9" key="1">
    <citation type="journal article" date="2018" name="Genome Biol. Evol.">
        <title>Multiple Roots of Fruiting Body Formation in Amoebozoa.</title>
        <authorList>
            <person name="Hillmann F."/>
            <person name="Forbes G."/>
            <person name="Novohradska S."/>
            <person name="Ferling I."/>
            <person name="Riege K."/>
            <person name="Groth M."/>
            <person name="Westermann M."/>
            <person name="Marz M."/>
            <person name="Spaller T."/>
            <person name="Winckler T."/>
            <person name="Schaap P."/>
            <person name="Glockner G."/>
        </authorList>
    </citation>
    <scope>NUCLEOTIDE SEQUENCE [LARGE SCALE GENOMIC DNA]</scope>
    <source>
        <strain evidence="8 9">Jena</strain>
    </source>
</reference>
<dbReference type="PROSITE" id="PS50071">
    <property type="entry name" value="HOMEOBOX_2"/>
    <property type="match status" value="1"/>
</dbReference>
<dbReference type="GO" id="GO:0030154">
    <property type="term" value="P:cell differentiation"/>
    <property type="evidence" value="ECO:0007669"/>
    <property type="project" value="TreeGrafter"/>
</dbReference>
<organism evidence="8 9">
    <name type="scientific">Planoprotostelium fungivorum</name>
    <dbReference type="NCBI Taxonomy" id="1890364"/>
    <lineage>
        <taxon>Eukaryota</taxon>
        <taxon>Amoebozoa</taxon>
        <taxon>Evosea</taxon>
        <taxon>Variosea</taxon>
        <taxon>Cavosteliida</taxon>
        <taxon>Cavosteliaceae</taxon>
        <taxon>Planoprotostelium</taxon>
    </lineage>
</organism>